<sequence length="261" mass="28253">MTPVACNSALGARAQSAGWEEAEHLLWNLPAEQPSLVTLNACLSGSAKAREWRRPLSFLQEAPQSLELAPDVISYTTSLSGLKKCRRPWGHGAALLRQMSRLAVRSGVRVWNALLGACRREEDAEVPGEWQAGLSFLESLRQRALQLSETSRSLRLCSLEESAQVPELAHLWRSTLALFWAAPTPAQAPERLASGALLGSLARAEQWGGALEMLDAMASQAGGSVADEVHYDLAIAACAGAREIRETPLQMHTYTSAEDLA</sequence>
<accession>A0AA36NIQ0</accession>
<protein>
    <submittedName>
        <fullName evidence="2">Uncharacterized protein</fullName>
    </submittedName>
</protein>
<proteinExistence type="predicted"/>
<dbReference type="PANTHER" id="PTHR47447">
    <property type="entry name" value="OS03G0856100 PROTEIN"/>
    <property type="match status" value="1"/>
</dbReference>
<evidence type="ECO:0000313" key="3">
    <source>
        <dbReference type="Proteomes" id="UP001178507"/>
    </source>
</evidence>
<dbReference type="Proteomes" id="UP001178507">
    <property type="component" value="Unassembled WGS sequence"/>
</dbReference>
<evidence type="ECO:0000313" key="2">
    <source>
        <dbReference type="EMBL" id="CAJ1405441.1"/>
    </source>
</evidence>
<reference evidence="2" key="1">
    <citation type="submission" date="2023-08" db="EMBL/GenBank/DDBJ databases">
        <authorList>
            <person name="Chen Y."/>
            <person name="Shah S."/>
            <person name="Dougan E. K."/>
            <person name="Thang M."/>
            <person name="Chan C."/>
        </authorList>
    </citation>
    <scope>NUCLEOTIDE SEQUENCE</scope>
</reference>
<dbReference type="InterPro" id="IPR011990">
    <property type="entry name" value="TPR-like_helical_dom_sf"/>
</dbReference>
<comment type="caution">
    <text evidence="2">The sequence shown here is derived from an EMBL/GenBank/DDBJ whole genome shotgun (WGS) entry which is preliminary data.</text>
</comment>
<dbReference type="Gene3D" id="1.25.40.10">
    <property type="entry name" value="Tetratricopeptide repeat domain"/>
    <property type="match status" value="2"/>
</dbReference>
<evidence type="ECO:0000256" key="1">
    <source>
        <dbReference type="ARBA" id="ARBA00022737"/>
    </source>
</evidence>
<keyword evidence="3" id="KW-1185">Reference proteome</keyword>
<organism evidence="2 3">
    <name type="scientific">Effrenium voratum</name>
    <dbReference type="NCBI Taxonomy" id="2562239"/>
    <lineage>
        <taxon>Eukaryota</taxon>
        <taxon>Sar</taxon>
        <taxon>Alveolata</taxon>
        <taxon>Dinophyceae</taxon>
        <taxon>Suessiales</taxon>
        <taxon>Symbiodiniaceae</taxon>
        <taxon>Effrenium</taxon>
    </lineage>
</organism>
<dbReference type="EMBL" id="CAUJNA010003583">
    <property type="protein sequence ID" value="CAJ1405441.1"/>
    <property type="molecule type" value="Genomic_DNA"/>
</dbReference>
<gene>
    <name evidence="2" type="ORF">EVOR1521_LOCUS27646</name>
</gene>
<keyword evidence="1" id="KW-0677">Repeat</keyword>
<dbReference type="AlphaFoldDB" id="A0AA36NIQ0"/>
<name>A0AA36NIQ0_9DINO</name>
<dbReference type="PANTHER" id="PTHR47447:SF24">
    <property type="entry name" value="PENTATRICOPEPTIDE REPEAT-CONTAINING PROTEIN"/>
    <property type="match status" value="1"/>
</dbReference>